<comment type="caution">
    <text evidence="2">The sequence shown here is derived from an EMBL/GenBank/DDBJ whole genome shotgun (WGS) entry which is preliminary data.</text>
</comment>
<reference evidence="3" key="1">
    <citation type="submission" date="2022-10" db="EMBL/GenBank/DDBJ databases">
        <title>Genome assembly of Pristionchus species.</title>
        <authorList>
            <person name="Yoshida K."/>
            <person name="Sommer R.J."/>
        </authorList>
    </citation>
    <scope>NUCLEOTIDE SEQUENCE [LARGE SCALE GENOMIC DNA]</scope>
    <source>
        <strain evidence="3">RS5460</strain>
    </source>
</reference>
<dbReference type="Gene3D" id="3.30.710.10">
    <property type="entry name" value="Potassium Channel Kv1.1, Chain A"/>
    <property type="match status" value="1"/>
</dbReference>
<accession>A0AAN5CU70</accession>
<evidence type="ECO:0000259" key="1">
    <source>
        <dbReference type="PROSITE" id="PS50097"/>
    </source>
</evidence>
<dbReference type="InterPro" id="IPR011333">
    <property type="entry name" value="SKP1/BTB/POZ_sf"/>
</dbReference>
<sequence>SKSLALISKSTRLIVSLQNRYCDFSISDDHTTLLFQSKRGPPISSIHLQLSAAEHGVIQSLDVPCHKGRSGSVRIDAFCLTVFGASDPIENVIYGELAFLSSRLTGEASTFNLLVKLTFGGKISVPNMAKITSAVLRVDYIPVPVSKEVLGLTSDFFYNLFYCDFMEKITGTFNIGQVNPVAFISFIDSLTQRRKKVDSVEDALSMLNLADRFCFQIPIVLKGILPYLKEFKLNTMSKRIRRITLAKFMDLSTRCGGNEEFVLWIFESCQSAMELSSVAQSSATTLARHQKEFFQALSNKQMEDKQKTKEKILSVKLADQKRMEREVVNQVQKALSAHRQTHTCQPTPESLEWIIDHSNSWFVEREGEEGAGRGG</sequence>
<evidence type="ECO:0000313" key="2">
    <source>
        <dbReference type="EMBL" id="GMR50657.1"/>
    </source>
</evidence>
<feature type="domain" description="BTB" evidence="1">
    <location>
        <begin position="132"/>
        <end position="199"/>
    </location>
</feature>
<feature type="non-terminal residue" evidence="2">
    <location>
        <position position="1"/>
    </location>
</feature>
<dbReference type="Proteomes" id="UP001328107">
    <property type="component" value="Unassembled WGS sequence"/>
</dbReference>
<keyword evidence="3" id="KW-1185">Reference proteome</keyword>
<dbReference type="InterPro" id="IPR000210">
    <property type="entry name" value="BTB/POZ_dom"/>
</dbReference>
<dbReference type="PROSITE" id="PS50097">
    <property type="entry name" value="BTB"/>
    <property type="match status" value="1"/>
</dbReference>
<feature type="non-terminal residue" evidence="2">
    <location>
        <position position="375"/>
    </location>
</feature>
<gene>
    <name evidence="2" type="ORF">PMAYCL1PPCAC_20852</name>
</gene>
<dbReference type="AlphaFoldDB" id="A0AAN5CU70"/>
<dbReference type="CDD" id="cd18186">
    <property type="entry name" value="BTB_POZ_ZBTB_KLHL-like"/>
    <property type="match status" value="1"/>
</dbReference>
<dbReference type="SUPFAM" id="SSF54695">
    <property type="entry name" value="POZ domain"/>
    <property type="match status" value="1"/>
</dbReference>
<evidence type="ECO:0000313" key="3">
    <source>
        <dbReference type="Proteomes" id="UP001328107"/>
    </source>
</evidence>
<name>A0AAN5CU70_9BILA</name>
<dbReference type="EMBL" id="BTRK01000004">
    <property type="protein sequence ID" value="GMR50657.1"/>
    <property type="molecule type" value="Genomic_DNA"/>
</dbReference>
<proteinExistence type="predicted"/>
<protein>
    <recommendedName>
        <fullName evidence="1">BTB domain-containing protein</fullName>
    </recommendedName>
</protein>
<organism evidence="2 3">
    <name type="scientific">Pristionchus mayeri</name>
    <dbReference type="NCBI Taxonomy" id="1317129"/>
    <lineage>
        <taxon>Eukaryota</taxon>
        <taxon>Metazoa</taxon>
        <taxon>Ecdysozoa</taxon>
        <taxon>Nematoda</taxon>
        <taxon>Chromadorea</taxon>
        <taxon>Rhabditida</taxon>
        <taxon>Rhabditina</taxon>
        <taxon>Diplogasteromorpha</taxon>
        <taxon>Diplogasteroidea</taxon>
        <taxon>Neodiplogasteridae</taxon>
        <taxon>Pristionchus</taxon>
    </lineage>
</organism>